<feature type="compositionally biased region" description="Basic and acidic residues" evidence="1">
    <location>
        <begin position="917"/>
        <end position="948"/>
    </location>
</feature>
<dbReference type="CDD" id="cd00136">
    <property type="entry name" value="PDZ_canonical"/>
    <property type="match status" value="1"/>
</dbReference>
<dbReference type="OrthoDB" id="2157866at2759"/>
<feature type="domain" description="PH" evidence="2">
    <location>
        <begin position="1283"/>
        <end position="1382"/>
    </location>
</feature>
<feature type="region of interest" description="Disordered" evidence="1">
    <location>
        <begin position="385"/>
        <end position="425"/>
    </location>
</feature>
<feature type="region of interest" description="Disordered" evidence="1">
    <location>
        <begin position="103"/>
        <end position="139"/>
    </location>
</feature>
<dbReference type="Gene3D" id="2.30.42.10">
    <property type="match status" value="1"/>
</dbReference>
<dbReference type="InterPro" id="IPR001478">
    <property type="entry name" value="PDZ"/>
</dbReference>
<dbReference type="InterPro" id="IPR011993">
    <property type="entry name" value="PH-like_dom_sf"/>
</dbReference>
<feature type="domain" description="PDZ" evidence="3">
    <location>
        <begin position="1063"/>
        <end position="1141"/>
    </location>
</feature>
<evidence type="ECO:0000256" key="1">
    <source>
        <dbReference type="SAM" id="MobiDB-lite"/>
    </source>
</evidence>
<sequence length="1388" mass="157017">MLAKRFINLFFYQGAGNRHQLKNELWVINFNHESWLWVFIAEKGCTRIIIQEFAAKQRVNLGSYGNEGKKDRYMEGPLPETVGQFNRVSQRIYIAPVAAPVTPDTTTTTATTTSATKSNHATTQANMNSADSMELDENKKQGAKNRSQQFYSKQDIVEQYCLSDKQLQVLNRVRQPPALFGCISSHRESSCGTPNLLTACVRRRWPSDETLHDLYKRTPGDFAPYPRCSRYHHCHPDMFPVHHCHQSDPAEPPPPPCQRSPAIRSRHKYWPPEDEEYLQRNCHSTCHGRPTGCDCSEFHHCTPHYLPPPPPPPQSTSRMRHVSFARSHTVTSFDNVSLKSANSSKSLERLIDGRKTPEPVFSVESPKIIVLEKVKRAQKVQATQTDGVRALSPGTPAHRLKSVSQKTPVKKITQPHESPKSGIRPSEPCCNEILIDFEPKDPPYQKKNKVPLQKTVSDGEILIGEILRCRSREDMETSVSDGEQCYTNLVAASCTNEGSLEDFHENEIIISEGFYKSKSSACLSESPNTFRPKTPSSSNEQEPSDISQKTVLQFESTFKTPKQKEDMCDVVPKKIIRYTDLPLQSSDLIEQEISHNTSRTIIAKEPSEISTSTEDYVTATDSASYTTTPTQGPSVTSSSFDSESSKYSLPHPMFDHDATLDPADPIDEELGDGEDSSDDESSTSGRSIPRTKSTTFEEPNRSNDIESISSNRITAMCQTEVSESNLIKKLMGNGFATRISVPVDSSDESLKGPERRRRPSPRRKSIGAVTYINSVDKKYHITNKSEKRRESLPEIIQNPQNTISDTLEKSKTIVHHEDKPKCSILTITSQINNLNIKTVSAESLRSISPGSDSVFYSDPSNRVSLPSRCTQCMTDVDINYSNNANIEAIDIVKPPEGFGDSPEEPPTTPIKRLAKRYRSEERRKNGRSEQIRAKSEERAVKNFKEKGRPMTRSTNVSMERLNGSRTSLHSDDDDWSGVYTTPFTSFSWIYIDNVEEFYVWKKPSDLPDIKSSPESQRRDSIESTCSEHEFRVKYKTITHRMVHRKSSLEMFKRLASKSFDSDKRLMVKRESGEFGFRIHGARPVVVSAIETGTAAENSGLQVGDIIISINDMCVLDASHSEFVNVAHSGSDVLELEVARTCDILTPVVDPTEFENRIVIASKLWKFSIGTKKLKNCWQPRYFCLKSDNCLYYYKSASLKRDRHPLGAISLKGCTIVRTSSDTGKMYSFRLEKKDHKKTRLHIAANTAENADRWINALNEASKSPSLEWLNEKNLQTVVTTDPLSDCKGFLSTLVHHCGKSWKKYYCVLIDARLYFFVDSVTRFANGMACLHGYRVQSSVNTSIKKFAFELIPPDLSFRYFYFYTDTEVDKRRWIAALEYSIDRWINVS</sequence>
<dbReference type="PANTHER" id="PTHR47644:SF1">
    <property type="entry name" value="PDZ DOMAIN-CONTAINING PROTEIN"/>
    <property type="match status" value="1"/>
</dbReference>
<feature type="compositionally biased region" description="Basic residues" evidence="1">
    <location>
        <begin position="754"/>
        <end position="765"/>
    </location>
</feature>
<evidence type="ECO:0000259" key="3">
    <source>
        <dbReference type="PROSITE" id="PS50106"/>
    </source>
</evidence>
<dbReference type="PROSITE" id="PS50003">
    <property type="entry name" value="PH_DOMAIN"/>
    <property type="match status" value="2"/>
</dbReference>
<gene>
    <name evidence="4" type="ORF">CINCED_3A015350</name>
</gene>
<dbReference type="SMART" id="SM00233">
    <property type="entry name" value="PH"/>
    <property type="match status" value="2"/>
</dbReference>
<evidence type="ECO:0000313" key="5">
    <source>
        <dbReference type="Proteomes" id="UP000325440"/>
    </source>
</evidence>
<dbReference type="PANTHER" id="PTHR47644">
    <property type="entry name" value="AGAP008221-PA"/>
    <property type="match status" value="1"/>
</dbReference>
<feature type="region of interest" description="Disordered" evidence="1">
    <location>
        <begin position="623"/>
        <end position="709"/>
    </location>
</feature>
<feature type="compositionally biased region" description="Low complexity" evidence="1">
    <location>
        <begin position="103"/>
        <end position="123"/>
    </location>
</feature>
<dbReference type="SMART" id="SM00228">
    <property type="entry name" value="PDZ"/>
    <property type="match status" value="1"/>
</dbReference>
<feature type="region of interest" description="Disordered" evidence="1">
    <location>
        <begin position="744"/>
        <end position="765"/>
    </location>
</feature>
<dbReference type="Gene3D" id="2.30.29.30">
    <property type="entry name" value="Pleckstrin-homology domain (PH domain)/Phosphotyrosine-binding domain (PTB)"/>
    <property type="match status" value="2"/>
</dbReference>
<dbReference type="Proteomes" id="UP000325440">
    <property type="component" value="Unassembled WGS sequence"/>
</dbReference>
<proteinExistence type="predicted"/>
<dbReference type="EMBL" id="CABPRJ010000026">
    <property type="protein sequence ID" value="VVC26143.1"/>
    <property type="molecule type" value="Genomic_DNA"/>
</dbReference>
<feature type="region of interest" description="Disordered" evidence="1">
    <location>
        <begin position="525"/>
        <end position="548"/>
    </location>
</feature>
<evidence type="ECO:0000313" key="4">
    <source>
        <dbReference type="EMBL" id="VVC26143.1"/>
    </source>
</evidence>
<keyword evidence="5" id="KW-1185">Reference proteome</keyword>
<dbReference type="PROSITE" id="PS50106">
    <property type="entry name" value="PDZ"/>
    <property type="match status" value="1"/>
</dbReference>
<feature type="domain" description="PH" evidence="2">
    <location>
        <begin position="1156"/>
        <end position="1262"/>
    </location>
</feature>
<feature type="compositionally biased region" description="Polar residues" evidence="1">
    <location>
        <begin position="623"/>
        <end position="633"/>
    </location>
</feature>
<dbReference type="Pfam" id="PF00595">
    <property type="entry name" value="PDZ"/>
    <property type="match status" value="1"/>
</dbReference>
<evidence type="ECO:0000259" key="2">
    <source>
        <dbReference type="PROSITE" id="PS50003"/>
    </source>
</evidence>
<name>A0A5E4M4K3_9HEMI</name>
<feature type="compositionally biased region" description="Acidic residues" evidence="1">
    <location>
        <begin position="664"/>
        <end position="681"/>
    </location>
</feature>
<dbReference type="SUPFAM" id="SSF50729">
    <property type="entry name" value="PH domain-like"/>
    <property type="match status" value="2"/>
</dbReference>
<accession>A0A5E4M4K3</accession>
<dbReference type="Pfam" id="PF00169">
    <property type="entry name" value="PH"/>
    <property type="match status" value="2"/>
</dbReference>
<feature type="region of interest" description="Disordered" evidence="1">
    <location>
        <begin position="917"/>
        <end position="971"/>
    </location>
</feature>
<dbReference type="InterPro" id="IPR036034">
    <property type="entry name" value="PDZ_sf"/>
</dbReference>
<organism evidence="4 5">
    <name type="scientific">Cinara cedri</name>
    <dbReference type="NCBI Taxonomy" id="506608"/>
    <lineage>
        <taxon>Eukaryota</taxon>
        <taxon>Metazoa</taxon>
        <taxon>Ecdysozoa</taxon>
        <taxon>Arthropoda</taxon>
        <taxon>Hexapoda</taxon>
        <taxon>Insecta</taxon>
        <taxon>Pterygota</taxon>
        <taxon>Neoptera</taxon>
        <taxon>Paraneoptera</taxon>
        <taxon>Hemiptera</taxon>
        <taxon>Sternorrhyncha</taxon>
        <taxon>Aphidomorpha</taxon>
        <taxon>Aphidoidea</taxon>
        <taxon>Aphididae</taxon>
        <taxon>Lachninae</taxon>
        <taxon>Cinara</taxon>
    </lineage>
</organism>
<feature type="compositionally biased region" description="Polar residues" evidence="1">
    <location>
        <begin position="951"/>
        <end position="967"/>
    </location>
</feature>
<reference evidence="4 5" key="1">
    <citation type="submission" date="2019-08" db="EMBL/GenBank/DDBJ databases">
        <authorList>
            <person name="Alioto T."/>
            <person name="Alioto T."/>
            <person name="Gomez Garrido J."/>
        </authorList>
    </citation>
    <scope>NUCLEOTIDE SEQUENCE [LARGE SCALE GENOMIC DNA]</scope>
</reference>
<dbReference type="SUPFAM" id="SSF50156">
    <property type="entry name" value="PDZ domain-like"/>
    <property type="match status" value="1"/>
</dbReference>
<feature type="compositionally biased region" description="Low complexity" evidence="1">
    <location>
        <begin position="634"/>
        <end position="648"/>
    </location>
</feature>
<dbReference type="InterPro" id="IPR001849">
    <property type="entry name" value="PH_domain"/>
</dbReference>
<protein>
    <submittedName>
        <fullName evidence="4">Pleckstrin homology domain,PDZ domain,PH domain-like</fullName>
    </submittedName>
</protein>